<evidence type="ECO:0000256" key="1">
    <source>
        <dbReference type="ARBA" id="ARBA00004225"/>
    </source>
</evidence>
<reference evidence="6" key="2">
    <citation type="submission" date="2022-01" db="EMBL/GenBank/DDBJ databases">
        <authorList>
            <person name="Hirooka S."/>
            <person name="Miyagishima S.Y."/>
        </authorList>
    </citation>
    <scope>NUCLEOTIDE SEQUENCE</scope>
    <source>
        <strain evidence="6">NBRC 102759</strain>
    </source>
</reference>
<dbReference type="Pfam" id="PF08637">
    <property type="entry name" value="NCA2"/>
    <property type="match status" value="1"/>
</dbReference>
<dbReference type="PANTHER" id="PTHR28234">
    <property type="entry name" value="NUCLEAR CONTROL OF ATPASE PROTEIN 2"/>
    <property type="match status" value="1"/>
</dbReference>
<evidence type="ECO:0000256" key="5">
    <source>
        <dbReference type="ARBA" id="ARBA00023136"/>
    </source>
</evidence>
<keyword evidence="2" id="KW-0812">Transmembrane</keyword>
<evidence type="ECO:0000313" key="6">
    <source>
        <dbReference type="EMBL" id="GJQ11995.1"/>
    </source>
</evidence>
<accession>A0A9C7UQV3</accession>
<proteinExistence type="predicted"/>
<evidence type="ECO:0000256" key="4">
    <source>
        <dbReference type="ARBA" id="ARBA00023128"/>
    </source>
</evidence>
<keyword evidence="3" id="KW-1133">Transmembrane helix</keyword>
<sequence length="536" mass="63747">MDPGLASLKEVFAHSGIWQRITWEDRKEDQITEELNQLLQAAKKGLLSWDSEGIDGLFRVQRRVTEQFCASLFANVTQLLSIIAYYEQTKEQPIKFLIENRWIPSIERDNFWQLNKYSILIRQEAERRSSSASKLLQALLESAGLVYYHLERSFSLQNSVKKQHWFYEHLHMIRQRLYALEHCHSLSHFCDMTTHLSESLDSLVSQYSFEESVEKLLQVYQKIPLIDSALRKLYASLEKPGFLYRKVLYPLLHYSWFMLPFIRFFHRCFRKSWIEIYEDGKGIWMSMISFLKQHMIDPLSSIYQELFHNRYMSMDASVVDQSREAVLKMVESLVSYPIPKNRETIALLQIYEKNIRHPWYSLAFGDLLQVLLIQLQKLKVDVEEQMLTLNQLVRSNEINFQLLAAIPGFLILYFSYHMLHSLYNAWRYQQIHGMQTPARQVKWWLLAIQQCYARLNENPKETSAFYQIYGTAYYYCYAIEWLVQQQNWISFSSVTTRKAFLRDLEQLCSAECSITLKAVLVQQMLSSYRFLQVYFT</sequence>
<evidence type="ECO:0000256" key="2">
    <source>
        <dbReference type="ARBA" id="ARBA00022692"/>
    </source>
</evidence>
<name>A0A9C7UQV3_9RHOD</name>
<keyword evidence="4" id="KW-0496">Mitochondrion</keyword>
<dbReference type="Proteomes" id="UP001061958">
    <property type="component" value="Unassembled WGS sequence"/>
</dbReference>
<reference evidence="6" key="1">
    <citation type="journal article" date="2022" name="Proc. Natl. Acad. Sci. U.S.A.">
        <title>Life cycle and functional genomics of the unicellular red alga Galdieria for elucidating algal and plant evolution and industrial use.</title>
        <authorList>
            <person name="Hirooka S."/>
            <person name="Itabashi T."/>
            <person name="Ichinose T.M."/>
            <person name="Onuma R."/>
            <person name="Fujiwara T."/>
            <person name="Yamashita S."/>
            <person name="Jong L.W."/>
            <person name="Tomita R."/>
            <person name="Iwane A.H."/>
            <person name="Miyagishima S.Y."/>
        </authorList>
    </citation>
    <scope>NUCLEOTIDE SEQUENCE</scope>
    <source>
        <strain evidence="6">NBRC 102759</strain>
    </source>
</reference>
<evidence type="ECO:0000256" key="3">
    <source>
        <dbReference type="ARBA" id="ARBA00022989"/>
    </source>
</evidence>
<organism evidence="6 7">
    <name type="scientific">Galdieria partita</name>
    <dbReference type="NCBI Taxonomy" id="83374"/>
    <lineage>
        <taxon>Eukaryota</taxon>
        <taxon>Rhodophyta</taxon>
        <taxon>Bangiophyceae</taxon>
        <taxon>Galdieriales</taxon>
        <taxon>Galdieriaceae</taxon>
        <taxon>Galdieria</taxon>
    </lineage>
</organism>
<keyword evidence="7" id="KW-1185">Reference proteome</keyword>
<keyword evidence="5" id="KW-0472">Membrane</keyword>
<dbReference type="OrthoDB" id="413313at2759"/>
<comment type="caution">
    <text evidence="6">The sequence shown here is derived from an EMBL/GenBank/DDBJ whole genome shotgun (WGS) entry which is preliminary data.</text>
</comment>
<evidence type="ECO:0000313" key="7">
    <source>
        <dbReference type="Proteomes" id="UP001061958"/>
    </source>
</evidence>
<dbReference type="AlphaFoldDB" id="A0A9C7UQV3"/>
<dbReference type="PANTHER" id="PTHR28234:SF1">
    <property type="entry name" value="NUCLEAR CONTROL OF ATPASE PROTEIN 2"/>
    <property type="match status" value="1"/>
</dbReference>
<dbReference type="GO" id="GO:0005741">
    <property type="term" value="C:mitochondrial outer membrane"/>
    <property type="evidence" value="ECO:0007669"/>
    <property type="project" value="TreeGrafter"/>
</dbReference>
<dbReference type="EMBL" id="BQMJ01000029">
    <property type="protein sequence ID" value="GJQ11995.1"/>
    <property type="molecule type" value="Genomic_DNA"/>
</dbReference>
<gene>
    <name evidence="6" type="ORF">GpartN1_g3786.t1</name>
</gene>
<dbReference type="InterPro" id="IPR013946">
    <property type="entry name" value="NCA2-like"/>
</dbReference>
<comment type="subcellular location">
    <subcellularLocation>
        <location evidence="1">Mitochondrion membrane</location>
        <topology evidence="1">Multi-pass membrane protein</topology>
    </subcellularLocation>
</comment>
<protein>
    <submittedName>
        <fullName evidence="6">Uncharacterized protein</fullName>
    </submittedName>
</protein>